<gene>
    <name evidence="1" type="ORF">HMPREF0322_04172</name>
</gene>
<dbReference type="PATRIC" id="fig|537010.4.peg.3897"/>
<sequence>MSAQLIERPGVKQNPGDPTFGTEAHLSFHFPSHKRPTMLYNNTCRPKRKETPMAKEVLIQIASTQSYEEGSEERMEFSAAGTLHKRENSYYIIYRDSATAGTAEVTTSLKVEPAKVTLNRMGAIDQKQIFEQGVRHSSTYVTPQGSLFLQVLTEEMKIDLTEQGGNITLKYNLFFDEQWVSHNSLRINIKEDAPQ</sequence>
<evidence type="ECO:0008006" key="3">
    <source>
        <dbReference type="Google" id="ProtNLM"/>
    </source>
</evidence>
<dbReference type="Gene3D" id="2.40.128.20">
    <property type="match status" value="1"/>
</dbReference>
<dbReference type="InterPro" id="IPR015231">
    <property type="entry name" value="DUF1934"/>
</dbReference>
<reference evidence="1 2" key="1">
    <citation type="submission" date="2011-08" db="EMBL/GenBank/DDBJ databases">
        <authorList>
            <person name="Weinstock G."/>
            <person name="Sodergren E."/>
            <person name="Clifton S."/>
            <person name="Fulton L."/>
            <person name="Fulton B."/>
            <person name="Courtney L."/>
            <person name="Fronick C."/>
            <person name="Harrison M."/>
            <person name="Strong C."/>
            <person name="Farmer C."/>
            <person name="Delahaunty K."/>
            <person name="Markovic C."/>
            <person name="Hall O."/>
            <person name="Minx P."/>
            <person name="Tomlinson C."/>
            <person name="Mitreva M."/>
            <person name="Hou S."/>
            <person name="Chen J."/>
            <person name="Wollam A."/>
            <person name="Pepin K.H."/>
            <person name="Johnson M."/>
            <person name="Bhonagiri V."/>
            <person name="Zhang X."/>
            <person name="Suruliraj S."/>
            <person name="Warren W."/>
            <person name="Chinwalla A."/>
            <person name="Mardis E.R."/>
            <person name="Wilson R.K."/>
        </authorList>
    </citation>
    <scope>NUCLEOTIDE SEQUENCE [LARGE SCALE GENOMIC DNA]</scope>
    <source>
        <strain evidence="1 2">DP7</strain>
    </source>
</reference>
<dbReference type="EMBL" id="AFZX01000108">
    <property type="protein sequence ID" value="EHL05032.1"/>
    <property type="molecule type" value="Genomic_DNA"/>
</dbReference>
<protein>
    <recommendedName>
        <fullName evidence="3">DUF1934 domain-containing protein</fullName>
    </recommendedName>
</protein>
<dbReference type="Proteomes" id="UP000004416">
    <property type="component" value="Unassembled WGS sequence"/>
</dbReference>
<dbReference type="SUPFAM" id="SSF50814">
    <property type="entry name" value="Lipocalins"/>
    <property type="match status" value="1"/>
</dbReference>
<comment type="caution">
    <text evidence="1">The sequence shown here is derived from an EMBL/GenBank/DDBJ whole genome shotgun (WGS) entry which is preliminary data.</text>
</comment>
<evidence type="ECO:0000313" key="2">
    <source>
        <dbReference type="Proteomes" id="UP000004416"/>
    </source>
</evidence>
<accession>G9XT66</accession>
<proteinExistence type="predicted"/>
<evidence type="ECO:0000313" key="1">
    <source>
        <dbReference type="EMBL" id="EHL05032.1"/>
    </source>
</evidence>
<dbReference type="HOGENOM" id="CLU_120388_0_2_9"/>
<dbReference type="InterPro" id="IPR012674">
    <property type="entry name" value="Calycin"/>
</dbReference>
<dbReference type="AlphaFoldDB" id="G9XT66"/>
<organism evidence="1 2">
    <name type="scientific">Desulfitobacterium hafniense DP7</name>
    <dbReference type="NCBI Taxonomy" id="537010"/>
    <lineage>
        <taxon>Bacteria</taxon>
        <taxon>Bacillati</taxon>
        <taxon>Bacillota</taxon>
        <taxon>Clostridia</taxon>
        <taxon>Eubacteriales</taxon>
        <taxon>Desulfitobacteriaceae</taxon>
        <taxon>Desulfitobacterium</taxon>
    </lineage>
</organism>
<dbReference type="Pfam" id="PF09148">
    <property type="entry name" value="DUF1934"/>
    <property type="match status" value="1"/>
</dbReference>
<name>G9XT66_DESHA</name>